<protein>
    <submittedName>
        <fullName evidence="1">Uncharacterized protein</fullName>
    </submittedName>
</protein>
<accession>A0ACB0KT69</accession>
<evidence type="ECO:0000313" key="2">
    <source>
        <dbReference type="Proteomes" id="UP001177021"/>
    </source>
</evidence>
<organism evidence="1 2">
    <name type="scientific">Trifolium pratense</name>
    <name type="common">Red clover</name>
    <dbReference type="NCBI Taxonomy" id="57577"/>
    <lineage>
        <taxon>Eukaryota</taxon>
        <taxon>Viridiplantae</taxon>
        <taxon>Streptophyta</taxon>
        <taxon>Embryophyta</taxon>
        <taxon>Tracheophyta</taxon>
        <taxon>Spermatophyta</taxon>
        <taxon>Magnoliopsida</taxon>
        <taxon>eudicotyledons</taxon>
        <taxon>Gunneridae</taxon>
        <taxon>Pentapetalae</taxon>
        <taxon>rosids</taxon>
        <taxon>fabids</taxon>
        <taxon>Fabales</taxon>
        <taxon>Fabaceae</taxon>
        <taxon>Papilionoideae</taxon>
        <taxon>50 kb inversion clade</taxon>
        <taxon>NPAAA clade</taxon>
        <taxon>Hologalegina</taxon>
        <taxon>IRL clade</taxon>
        <taxon>Trifolieae</taxon>
        <taxon>Trifolium</taxon>
    </lineage>
</organism>
<keyword evidence="2" id="KW-1185">Reference proteome</keyword>
<sequence length="496" mass="55029">MDFKGKNLCYKRKSLTIKPTNNNVVVVSDRKFLIDFIFTTYLGPDVKSDNPRCSSLQRLITGLPPYNFNDLGSSYVTISLLEKLYYYLVKNAVPEVILDLNMFHMYLKGKLDLPGSEFLEGSQQFTSIFPLDLHPQIWYPDSFRIVKGVVLIDDPIVSSCVKEEDLNRFRLLTGVGSLKLDLSECLCFRIDPRLSKESDSGCVDKLLETSPNERCKESDGDCVNKLSKESESDCVNKLLESSLNEGCKESDGDCVNKLNKESDGDCVNKLLETSPNEGCKESDSDCVNKLSKESDSDCVNKLLESSPNEGCQSGKFREECKRKYDDVDDDDTPSMSEFPHTATTNGDPSFNKMCESDGPSMMPLLSIPDIDDRVQDSSVVLTGTANRGLLGPSVGVVDIGISKAAYLFRVSLPGVKREYNQFSCDIESDGKVEIKGLLSGGRTIEKQSRIFQMKTQQLCSPGPFTVSFSLPGPVDPRLFAPNFRSDGIFEGVVIKL</sequence>
<gene>
    <name evidence="1" type="ORF">MILVUS5_LOCUS25977</name>
</gene>
<reference evidence="1" key="1">
    <citation type="submission" date="2023-10" db="EMBL/GenBank/DDBJ databases">
        <authorList>
            <person name="Rodriguez Cubillos JULIANA M."/>
            <person name="De Vega J."/>
        </authorList>
    </citation>
    <scope>NUCLEOTIDE SEQUENCE</scope>
</reference>
<name>A0ACB0KT69_TRIPR</name>
<dbReference type="EMBL" id="CASHSV030000311">
    <property type="protein sequence ID" value="CAJ2659915.1"/>
    <property type="molecule type" value="Genomic_DNA"/>
</dbReference>
<comment type="caution">
    <text evidence="1">The sequence shown here is derived from an EMBL/GenBank/DDBJ whole genome shotgun (WGS) entry which is preliminary data.</text>
</comment>
<evidence type="ECO:0000313" key="1">
    <source>
        <dbReference type="EMBL" id="CAJ2659915.1"/>
    </source>
</evidence>
<proteinExistence type="predicted"/>
<dbReference type="Proteomes" id="UP001177021">
    <property type="component" value="Unassembled WGS sequence"/>
</dbReference>